<dbReference type="Proteomes" id="UP001209730">
    <property type="component" value="Unassembled WGS sequence"/>
</dbReference>
<name>A0A143HI43_MICTH</name>
<evidence type="ECO:0000259" key="4">
    <source>
        <dbReference type="Pfam" id="PF14331"/>
    </source>
</evidence>
<keyword evidence="1" id="KW-1133">Transmembrane helix</keyword>
<dbReference type="InterPro" id="IPR009612">
    <property type="entry name" value="IcmF-rel"/>
</dbReference>
<dbReference type="Pfam" id="PF14331">
    <property type="entry name" value="IcmF-related_N"/>
    <property type="match status" value="1"/>
</dbReference>
<proteinExistence type="predicted"/>
<reference evidence="7" key="3">
    <citation type="submission" date="2022-11" db="EMBL/GenBank/DDBJ databases">
        <title>Chitin-degrading and fungicidal potential of chitinolytic bacterial strains from marine environment of the Pacific Ocean regions.</title>
        <authorList>
            <person name="Pentekhina I."/>
            <person name="Nedashkovskaya O."/>
            <person name="Seitkalieva A."/>
            <person name="Podvolotskaya A."/>
            <person name="Tekutyeva L."/>
            <person name="Balabanova L."/>
        </authorList>
    </citation>
    <scope>NUCLEOTIDE SEQUENCE</scope>
    <source>
        <strain evidence="7">KMM 6838</strain>
    </source>
</reference>
<feature type="transmembrane region" description="Helical" evidence="1">
    <location>
        <begin position="12"/>
        <end position="30"/>
    </location>
</feature>
<dbReference type="InterPro" id="IPR025743">
    <property type="entry name" value="TssM1_N"/>
</dbReference>
<gene>
    <name evidence="7" type="primary">tssM</name>
    <name evidence="6" type="ORF">A3224_01240</name>
    <name evidence="7" type="ORF">OQJ68_00525</name>
</gene>
<evidence type="ECO:0000259" key="5">
    <source>
        <dbReference type="Pfam" id="PF21070"/>
    </source>
</evidence>
<dbReference type="Pfam" id="PF06744">
    <property type="entry name" value="IcmF_C"/>
    <property type="match status" value="1"/>
</dbReference>
<feature type="transmembrane region" description="Helical" evidence="1">
    <location>
        <begin position="50"/>
        <end position="68"/>
    </location>
</feature>
<dbReference type="EMBL" id="CP014864">
    <property type="protein sequence ID" value="AMX01385.1"/>
    <property type="molecule type" value="Genomic_DNA"/>
</dbReference>
<feature type="domain" description="Type VI secretion system component TssM1 helical" evidence="5">
    <location>
        <begin position="956"/>
        <end position="1050"/>
    </location>
</feature>
<reference evidence="6" key="1">
    <citation type="submission" date="2016-03" db="EMBL/GenBank/DDBJ databases">
        <authorList>
            <person name="Ploux O."/>
        </authorList>
    </citation>
    <scope>NUCLEOTIDE SEQUENCE [LARGE SCALE GENOMIC DNA]</scope>
    <source>
        <strain evidence="6">DAU221</strain>
    </source>
</reference>
<dbReference type="NCBIfam" id="TIGR03348">
    <property type="entry name" value="VI_IcmF"/>
    <property type="match status" value="1"/>
</dbReference>
<keyword evidence="8" id="KW-1185">Reference proteome</keyword>
<dbReference type="PANTHER" id="PTHR36153:SF1">
    <property type="entry name" value="TYPE VI SECRETION SYSTEM COMPONENT TSSM1"/>
    <property type="match status" value="1"/>
</dbReference>
<dbReference type="PANTHER" id="PTHR36153">
    <property type="entry name" value="INNER MEMBRANE PROTEIN-RELATED"/>
    <property type="match status" value="1"/>
</dbReference>
<dbReference type="Pfam" id="PF06761">
    <property type="entry name" value="IcmF-related"/>
    <property type="match status" value="1"/>
</dbReference>
<dbReference type="Proteomes" id="UP000076077">
    <property type="component" value="Chromosome"/>
</dbReference>
<keyword evidence="1" id="KW-0472">Membrane</keyword>
<dbReference type="OrthoDB" id="9758229at2"/>
<feature type="domain" description="IcmF-related" evidence="3">
    <location>
        <begin position="508"/>
        <end position="807"/>
    </location>
</feature>
<sequence>MKRLRDFFANKWVLGLIGLVALSLLIWFGADYIKFGSDNTTLSRGVRLTIILFIAAIWLVWNLSQWLVERRQNQALIKEIEESQEEEVDPDEERSREELNALSTRFREAMEVLRKARFKSDRGSVSLYQLPWYIIIGPPGSGKTTALVNSGLEFPLAKSHGREALGGVGGTRNCDWWFTNDAVLIDTAGRYTTQDSHRVYDNNAWRAFLGLLKRYRRRRPINGALVAVSLQDLMVQTAEQRVHQAKTIRQRISELQEQLGVRFPIYLTFTKCDLVAGFSEFFDNLSQAEREQVWGISFPAESGPVLGAPLDTFSAEFRGLIERLNQRVLWRVHQERHIEKRAMLQGFPARMESLTEILDDFVKQTFSPNRYETVPMVRGVYFTSGTQEGSPIDRMMASVSADFGLERDVAHKFQGAGKSYFLHRLLKDVIFPEAELVGVNRRIEAATQWLRRGVYVALAGIFVGALFLWSGSLAQNKIYMGEVRDLVAEYEHEKQELSQARLTPVTSLRLLEPLRSAAGVYQREDHPWLANMGLYDDRVDRAADQLYRNQLQNLFLPALIRDIESDLNRMGSDDPALADTLKTYLMFFNADKRDPQVLQDYYRARWERQLSGEAQKQEQLATHLEQLFEQPLSENLQANERVVARARQQLRRIPVPQRLYAQLRNSELGLTPVDLYGDIGGDTEQLFGVSATDSRFSMPYLYTKAGYKELNFGADSPLMSRLADERWIYGGDISGEDFSEADRERLGEEVKRIYLGEYQQRWQQFIGGFSIQRFRTTTQALDALSKFSDPVYSPLLAIAEITADNTRLTIRPELPTDASGVALPVSSRERKLGAAAVGGVAGALQDKFKPTIVDLRFEELQRITQSEKGRPARVQEYLSAIAKIQEYLIEIDSAPDPNEAAFTSAKARFAGGGGDAIKQLRIKASNAPAPFDRWLDEIADSTWALVMAKAKLHADRIWREQVYSSYSRSLANRYPLRNNRDQEVPILEFNRYFKPGGIEQKFVSEYLKPFLDTRSWKLKSLEGQSLGLSAETLSQLRRADRIRKTFFSNGGQASYTFRIEPTKLDPGVRLFALEMGEQRVPYSHGPRTSKKLTWRGGESNRVRIIFEDLNETVHRKHFEGDWAWYRLLAASELELGRSGTEHLVTFEEEGRRAQFKLAAAGVDNPFDRRLLNGYRCPETL</sequence>
<dbReference type="InterPro" id="IPR053156">
    <property type="entry name" value="T6SS_TssM-like"/>
</dbReference>
<dbReference type="CDD" id="cd00882">
    <property type="entry name" value="Ras_like_GTPase"/>
    <property type="match status" value="1"/>
</dbReference>
<reference evidence="8" key="2">
    <citation type="submission" date="2016-03" db="EMBL/GenBank/DDBJ databases">
        <authorList>
            <person name="Lee Y.-S."/>
            <person name="Choi Y.-L."/>
        </authorList>
    </citation>
    <scope>NUCLEOTIDE SEQUENCE [LARGE SCALE GENOMIC DNA]</scope>
    <source>
        <strain evidence="8">DAU221</strain>
    </source>
</reference>
<evidence type="ECO:0000256" key="1">
    <source>
        <dbReference type="SAM" id="Phobius"/>
    </source>
</evidence>
<protein>
    <submittedName>
        <fullName evidence="6">Type VI secretion protein IcmF</fullName>
    </submittedName>
    <submittedName>
        <fullName evidence="7">Type VI secretion system membrane subunit TssM</fullName>
    </submittedName>
</protein>
<evidence type="ECO:0000313" key="8">
    <source>
        <dbReference type="Proteomes" id="UP000076077"/>
    </source>
</evidence>
<keyword evidence="1" id="KW-0812">Transmembrane</keyword>
<dbReference type="STRING" id="252514.A3224_01240"/>
<dbReference type="SUPFAM" id="SSF52540">
    <property type="entry name" value="P-loop containing nucleoside triphosphate hydrolases"/>
    <property type="match status" value="1"/>
</dbReference>
<dbReference type="EMBL" id="JAPHQB010000001">
    <property type="protein sequence ID" value="MCX2800265.1"/>
    <property type="molecule type" value="Genomic_DNA"/>
</dbReference>
<accession>A0A143HI43</accession>
<dbReference type="InterPro" id="IPR010623">
    <property type="entry name" value="IcmF_C"/>
</dbReference>
<dbReference type="RefSeq" id="WP_067150416.1">
    <property type="nucleotide sequence ID" value="NZ_CP014864.1"/>
</dbReference>
<feature type="transmembrane region" description="Helical" evidence="1">
    <location>
        <begin position="449"/>
        <end position="469"/>
    </location>
</feature>
<dbReference type="GeneID" id="76606670"/>
<dbReference type="InterPro" id="IPR048677">
    <property type="entry name" value="TssM1_hel"/>
</dbReference>
<dbReference type="KEGG" id="mthd:A3224_01240"/>
<dbReference type="AlphaFoldDB" id="A0A143HI43"/>
<dbReference type="Pfam" id="PF21070">
    <property type="entry name" value="IcmF_helical"/>
    <property type="match status" value="1"/>
</dbReference>
<evidence type="ECO:0000259" key="3">
    <source>
        <dbReference type="Pfam" id="PF06761"/>
    </source>
</evidence>
<evidence type="ECO:0000313" key="7">
    <source>
        <dbReference type="EMBL" id="MCX2800265.1"/>
    </source>
</evidence>
<feature type="domain" description="Type VI secretion system IcmF C-terminal" evidence="2">
    <location>
        <begin position="1057"/>
        <end position="1159"/>
    </location>
</feature>
<dbReference type="InterPro" id="IPR017731">
    <property type="entry name" value="TssM1-like"/>
</dbReference>
<organism evidence="6 8">
    <name type="scientific">Microbulbifer thermotolerans</name>
    <dbReference type="NCBI Taxonomy" id="252514"/>
    <lineage>
        <taxon>Bacteria</taxon>
        <taxon>Pseudomonadati</taxon>
        <taxon>Pseudomonadota</taxon>
        <taxon>Gammaproteobacteria</taxon>
        <taxon>Cellvibrionales</taxon>
        <taxon>Microbulbiferaceae</taxon>
        <taxon>Microbulbifer</taxon>
    </lineage>
</organism>
<evidence type="ECO:0000259" key="2">
    <source>
        <dbReference type="Pfam" id="PF06744"/>
    </source>
</evidence>
<dbReference type="InterPro" id="IPR027417">
    <property type="entry name" value="P-loop_NTPase"/>
</dbReference>
<evidence type="ECO:0000313" key="6">
    <source>
        <dbReference type="EMBL" id="AMX01385.1"/>
    </source>
</evidence>
<feature type="domain" description="Type VI secretion system component TssM1 N-terminal" evidence="4">
    <location>
        <begin position="201"/>
        <end position="457"/>
    </location>
</feature>